<dbReference type="Pfam" id="PF01288">
    <property type="entry name" value="HPPK"/>
    <property type="match status" value="1"/>
</dbReference>
<dbReference type="UniPathway" id="UPA00077">
    <property type="reaction ID" value="UER00155"/>
</dbReference>
<reference evidence="10 11" key="1">
    <citation type="submission" date="2021-01" db="EMBL/GenBank/DDBJ databases">
        <title>Whole genome shotgun sequence of Planobispora longispora NBRC 13918.</title>
        <authorList>
            <person name="Komaki H."/>
            <person name="Tamura T."/>
        </authorList>
    </citation>
    <scope>NUCLEOTIDE SEQUENCE [LARGE SCALE GENOMIC DNA]</scope>
    <source>
        <strain evidence="10 11">NBRC 13918</strain>
    </source>
</reference>
<keyword evidence="11" id="KW-1185">Reference proteome</keyword>
<dbReference type="GO" id="GO:0005524">
    <property type="term" value="F:ATP binding"/>
    <property type="evidence" value="ECO:0007669"/>
    <property type="project" value="UniProtKB-KW"/>
</dbReference>
<comment type="pathway">
    <text evidence="2">Cofactor biosynthesis; tetrahydrofolate biosynthesis; 2-amino-4-hydroxy-6-hydroxymethyl-7,8-dihydropteridine diphosphate from 7,8-dihydroneopterin triphosphate: step 4/4.</text>
</comment>
<evidence type="ECO:0000313" key="10">
    <source>
        <dbReference type="EMBL" id="GIH75554.1"/>
    </source>
</evidence>
<dbReference type="GO" id="GO:0003848">
    <property type="term" value="F:2-amino-4-hydroxy-6-hydroxymethyldihydropteridine diphosphokinase activity"/>
    <property type="evidence" value="ECO:0007669"/>
    <property type="project" value="UniProtKB-EC"/>
</dbReference>
<evidence type="ECO:0000256" key="1">
    <source>
        <dbReference type="ARBA" id="ARBA00000198"/>
    </source>
</evidence>
<dbReference type="Gene3D" id="3.30.70.560">
    <property type="entry name" value="7,8-Dihydro-6-hydroxymethylpterin-pyrophosphokinase HPPK"/>
    <property type="match status" value="1"/>
</dbReference>
<dbReference type="GO" id="GO:0046656">
    <property type="term" value="P:folic acid biosynthetic process"/>
    <property type="evidence" value="ECO:0007669"/>
    <property type="project" value="UniProtKB-KW"/>
</dbReference>
<keyword evidence="8" id="KW-0289">Folate biosynthesis</keyword>
<dbReference type="EMBL" id="BOOH01000016">
    <property type="protein sequence ID" value="GIH75554.1"/>
    <property type="molecule type" value="Genomic_DNA"/>
</dbReference>
<dbReference type="PROSITE" id="PS00794">
    <property type="entry name" value="HPPK"/>
    <property type="match status" value="1"/>
</dbReference>
<dbReference type="Proteomes" id="UP000616724">
    <property type="component" value="Unassembled WGS sequence"/>
</dbReference>
<keyword evidence="7" id="KW-0067">ATP-binding</keyword>
<dbReference type="NCBIfam" id="TIGR01498">
    <property type="entry name" value="folK"/>
    <property type="match status" value="1"/>
</dbReference>
<name>A0A8J3RIJ7_9ACTN</name>
<dbReference type="CDD" id="cd00483">
    <property type="entry name" value="HPPK"/>
    <property type="match status" value="1"/>
</dbReference>
<evidence type="ECO:0000256" key="7">
    <source>
        <dbReference type="ARBA" id="ARBA00022840"/>
    </source>
</evidence>
<gene>
    <name evidence="10" type="ORF">Plo01_19830</name>
</gene>
<evidence type="ECO:0000256" key="2">
    <source>
        <dbReference type="ARBA" id="ARBA00005051"/>
    </source>
</evidence>
<evidence type="ECO:0000256" key="6">
    <source>
        <dbReference type="ARBA" id="ARBA00022777"/>
    </source>
</evidence>
<evidence type="ECO:0000313" key="11">
    <source>
        <dbReference type="Proteomes" id="UP000616724"/>
    </source>
</evidence>
<accession>A0A8J3RIJ7</accession>
<feature type="domain" description="7,8-dihydro-6-hydroxymethylpterin-pyrophosphokinase" evidence="9">
    <location>
        <begin position="87"/>
        <end position="98"/>
    </location>
</feature>
<dbReference type="SUPFAM" id="SSF55083">
    <property type="entry name" value="6-hydroxymethyl-7,8-dihydropterin pyrophosphokinase, HPPK"/>
    <property type="match status" value="1"/>
</dbReference>
<evidence type="ECO:0000256" key="3">
    <source>
        <dbReference type="ARBA" id="ARBA00013253"/>
    </source>
</evidence>
<comment type="caution">
    <text evidence="10">The sequence shown here is derived from an EMBL/GenBank/DDBJ whole genome shotgun (WGS) entry which is preliminary data.</text>
</comment>
<dbReference type="RefSeq" id="WP_203890208.1">
    <property type="nucleotide sequence ID" value="NZ_BOOH01000016.1"/>
</dbReference>
<dbReference type="EC" id="2.7.6.3" evidence="3"/>
<evidence type="ECO:0000259" key="9">
    <source>
        <dbReference type="PROSITE" id="PS00794"/>
    </source>
</evidence>
<evidence type="ECO:0000256" key="5">
    <source>
        <dbReference type="ARBA" id="ARBA00022741"/>
    </source>
</evidence>
<dbReference type="AlphaFoldDB" id="A0A8J3RIJ7"/>
<keyword evidence="4" id="KW-0808">Transferase</keyword>
<evidence type="ECO:0000256" key="4">
    <source>
        <dbReference type="ARBA" id="ARBA00022679"/>
    </source>
</evidence>
<dbReference type="PANTHER" id="PTHR43071">
    <property type="entry name" value="2-AMINO-4-HYDROXY-6-HYDROXYMETHYLDIHYDROPTERIDINE PYROPHOSPHOKINASE"/>
    <property type="match status" value="1"/>
</dbReference>
<dbReference type="GO" id="GO:0016301">
    <property type="term" value="F:kinase activity"/>
    <property type="evidence" value="ECO:0007669"/>
    <property type="project" value="UniProtKB-KW"/>
</dbReference>
<evidence type="ECO:0000256" key="8">
    <source>
        <dbReference type="ARBA" id="ARBA00022909"/>
    </source>
</evidence>
<proteinExistence type="predicted"/>
<dbReference type="PANTHER" id="PTHR43071:SF1">
    <property type="entry name" value="2-AMINO-4-HYDROXY-6-HYDROXYMETHYLDIHYDROPTERIDINE PYROPHOSPHOKINASE"/>
    <property type="match status" value="1"/>
</dbReference>
<sequence>MKVVLALGSNLGDRFETLQGAIDSLFDAPGLEFVAVSPVYETDPVGGPEQDPYLNAVVVAESSLEPWTILDRAQGVENAFGRVRTERWGPRTLDVDVITIAGPAAGAPGEVVSDDPRLTLPHPRAHERAFVLVPWLQADPGAALGGRPVAELLAGLDKGYVRLRADLTLQEPA</sequence>
<keyword evidence="5" id="KW-0547">Nucleotide-binding</keyword>
<dbReference type="InterPro" id="IPR035907">
    <property type="entry name" value="Hppk_sf"/>
</dbReference>
<protein>
    <recommendedName>
        <fullName evidence="3">2-amino-4-hydroxy-6-hydroxymethyldihydropteridine diphosphokinase</fullName>
        <ecNumber evidence="3">2.7.6.3</ecNumber>
    </recommendedName>
</protein>
<keyword evidence="6" id="KW-0418">Kinase</keyword>
<dbReference type="GO" id="GO:0046654">
    <property type="term" value="P:tetrahydrofolate biosynthetic process"/>
    <property type="evidence" value="ECO:0007669"/>
    <property type="project" value="UniProtKB-UniPathway"/>
</dbReference>
<comment type="catalytic activity">
    <reaction evidence="1">
        <text>6-hydroxymethyl-7,8-dihydropterin + ATP = (7,8-dihydropterin-6-yl)methyl diphosphate + AMP + H(+)</text>
        <dbReference type="Rhea" id="RHEA:11412"/>
        <dbReference type="ChEBI" id="CHEBI:15378"/>
        <dbReference type="ChEBI" id="CHEBI:30616"/>
        <dbReference type="ChEBI" id="CHEBI:44841"/>
        <dbReference type="ChEBI" id="CHEBI:72950"/>
        <dbReference type="ChEBI" id="CHEBI:456215"/>
        <dbReference type="EC" id="2.7.6.3"/>
    </reaction>
</comment>
<organism evidence="10 11">
    <name type="scientific">Planobispora longispora</name>
    <dbReference type="NCBI Taxonomy" id="28887"/>
    <lineage>
        <taxon>Bacteria</taxon>
        <taxon>Bacillati</taxon>
        <taxon>Actinomycetota</taxon>
        <taxon>Actinomycetes</taxon>
        <taxon>Streptosporangiales</taxon>
        <taxon>Streptosporangiaceae</taxon>
        <taxon>Planobispora</taxon>
    </lineage>
</organism>
<dbReference type="InterPro" id="IPR000550">
    <property type="entry name" value="Hppk"/>
</dbReference>